<organism evidence="5">
    <name type="scientific">Fagus sylvatica</name>
    <name type="common">Beechnut</name>
    <dbReference type="NCBI Taxonomy" id="28930"/>
    <lineage>
        <taxon>Eukaryota</taxon>
        <taxon>Viridiplantae</taxon>
        <taxon>Streptophyta</taxon>
        <taxon>Embryophyta</taxon>
        <taxon>Tracheophyta</taxon>
        <taxon>Spermatophyta</taxon>
        <taxon>Magnoliopsida</taxon>
        <taxon>eudicotyledons</taxon>
        <taxon>Gunneridae</taxon>
        <taxon>Pentapetalae</taxon>
        <taxon>rosids</taxon>
        <taxon>fabids</taxon>
        <taxon>Fagales</taxon>
        <taxon>Fagaceae</taxon>
        <taxon>Fagus</taxon>
    </lineage>
</organism>
<sequence>MLPTWMGNMSSLSTIVLAQNQLEGQIPIELCKLDYLSLLDLSENNFFGSVPSCFNSSRIRDNYIARGSFLAYLDTNSANIRGEDSSLTQEYYSVDIKEEVEFATKGRTYSYKGDILNYMSGIDLSCNRLTVFNVSHNNLSGSTPDRKNQFGTFDESMDHEGEEGGSFMDMGIFYISFVVAYIAVLLGIVAVLYINPYWRREWFNFIEVCIDTCYCFVVVHCRKLPGFKLA</sequence>
<gene>
    <name evidence="5" type="ORF">FSB_LOCUS32666</name>
</gene>
<dbReference type="AlphaFoldDB" id="A0A2N9GZN1"/>
<dbReference type="Pfam" id="PF00560">
    <property type="entry name" value="LRR_1"/>
    <property type="match status" value="2"/>
</dbReference>
<evidence type="ECO:0000313" key="5">
    <source>
        <dbReference type="EMBL" id="SPD04784.1"/>
    </source>
</evidence>
<dbReference type="SUPFAM" id="SSF52058">
    <property type="entry name" value="L domain-like"/>
    <property type="match status" value="1"/>
</dbReference>
<evidence type="ECO:0000256" key="2">
    <source>
        <dbReference type="ARBA" id="ARBA00022614"/>
    </source>
</evidence>
<evidence type="ECO:0000256" key="4">
    <source>
        <dbReference type="SAM" id="Phobius"/>
    </source>
</evidence>
<dbReference type="InterPro" id="IPR032675">
    <property type="entry name" value="LRR_dom_sf"/>
</dbReference>
<keyword evidence="4" id="KW-0472">Membrane</keyword>
<keyword evidence="4" id="KW-1133">Transmembrane helix</keyword>
<dbReference type="Gene3D" id="3.80.10.10">
    <property type="entry name" value="Ribonuclease Inhibitor"/>
    <property type="match status" value="1"/>
</dbReference>
<proteinExistence type="inferred from homology"/>
<evidence type="ECO:0000256" key="1">
    <source>
        <dbReference type="ARBA" id="ARBA00009592"/>
    </source>
</evidence>
<dbReference type="PANTHER" id="PTHR48062:SF21">
    <property type="entry name" value="RECEPTOR-LIKE PROTEIN 12"/>
    <property type="match status" value="1"/>
</dbReference>
<dbReference type="EMBL" id="OIVN01002572">
    <property type="protein sequence ID" value="SPD04784.1"/>
    <property type="molecule type" value="Genomic_DNA"/>
</dbReference>
<keyword evidence="3" id="KW-0677">Repeat</keyword>
<keyword evidence="4" id="KW-0812">Transmembrane</keyword>
<accession>A0A2N9GZN1</accession>
<dbReference type="InterPro" id="IPR051502">
    <property type="entry name" value="RLP_Defense_Trigger"/>
</dbReference>
<reference evidence="5" key="1">
    <citation type="submission" date="2018-02" db="EMBL/GenBank/DDBJ databases">
        <authorList>
            <person name="Cohen D.B."/>
            <person name="Kent A.D."/>
        </authorList>
    </citation>
    <scope>NUCLEOTIDE SEQUENCE</scope>
</reference>
<feature type="transmembrane region" description="Helical" evidence="4">
    <location>
        <begin position="172"/>
        <end position="194"/>
    </location>
</feature>
<keyword evidence="2" id="KW-0433">Leucine-rich repeat</keyword>
<dbReference type="InterPro" id="IPR001611">
    <property type="entry name" value="Leu-rich_rpt"/>
</dbReference>
<comment type="similarity">
    <text evidence="1">Belongs to the RLP family.</text>
</comment>
<name>A0A2N9GZN1_FAGSY</name>
<protein>
    <submittedName>
        <fullName evidence="5">Uncharacterized protein</fullName>
    </submittedName>
</protein>
<evidence type="ECO:0000256" key="3">
    <source>
        <dbReference type="ARBA" id="ARBA00022737"/>
    </source>
</evidence>
<dbReference type="PANTHER" id="PTHR48062">
    <property type="entry name" value="RECEPTOR-LIKE PROTEIN 14"/>
    <property type="match status" value="1"/>
</dbReference>